<feature type="region of interest" description="Disordered" evidence="5">
    <location>
        <begin position="162"/>
        <end position="239"/>
    </location>
</feature>
<dbReference type="AlphaFoldDB" id="A0AAN9U242"/>
<organism evidence="7 8">
    <name type="scientific">Cytospora paraplurivora</name>
    <dbReference type="NCBI Taxonomy" id="2898453"/>
    <lineage>
        <taxon>Eukaryota</taxon>
        <taxon>Fungi</taxon>
        <taxon>Dikarya</taxon>
        <taxon>Ascomycota</taxon>
        <taxon>Pezizomycotina</taxon>
        <taxon>Sordariomycetes</taxon>
        <taxon>Sordariomycetidae</taxon>
        <taxon>Diaporthales</taxon>
        <taxon>Cytosporaceae</taxon>
        <taxon>Cytospora</taxon>
    </lineage>
</organism>
<accession>A0AAN9U242</accession>
<evidence type="ECO:0000313" key="7">
    <source>
        <dbReference type="EMBL" id="KAK7736968.1"/>
    </source>
</evidence>
<evidence type="ECO:0000256" key="3">
    <source>
        <dbReference type="ARBA" id="ARBA00022737"/>
    </source>
</evidence>
<keyword evidence="3" id="KW-0677">Repeat</keyword>
<name>A0AAN9U242_9PEZI</name>
<evidence type="ECO:0000256" key="1">
    <source>
        <dbReference type="ARBA" id="ARBA00007968"/>
    </source>
</evidence>
<dbReference type="SMART" id="SM00256">
    <property type="entry name" value="FBOX"/>
    <property type="match status" value="1"/>
</dbReference>
<dbReference type="CDD" id="cd00200">
    <property type="entry name" value="WD40"/>
    <property type="match status" value="1"/>
</dbReference>
<dbReference type="Gene3D" id="1.20.1280.50">
    <property type="match status" value="1"/>
</dbReference>
<dbReference type="Pfam" id="PF12937">
    <property type="entry name" value="F-box-like"/>
    <property type="match status" value="1"/>
</dbReference>
<dbReference type="SMART" id="SM00320">
    <property type="entry name" value="WD40"/>
    <property type="match status" value="6"/>
</dbReference>
<dbReference type="InterPro" id="IPR015943">
    <property type="entry name" value="WD40/YVTN_repeat-like_dom_sf"/>
</dbReference>
<dbReference type="EMBL" id="JAJSPL020000031">
    <property type="protein sequence ID" value="KAK7736968.1"/>
    <property type="molecule type" value="Genomic_DNA"/>
</dbReference>
<dbReference type="InterPro" id="IPR001680">
    <property type="entry name" value="WD40_rpt"/>
</dbReference>
<dbReference type="PRINTS" id="PR00320">
    <property type="entry name" value="GPROTEINBRPT"/>
</dbReference>
<reference evidence="7 8" key="1">
    <citation type="journal article" date="2023" name="PLoS ONE">
        <title>Cytospora paraplurivora sp. nov. isolated from orchards with fruit tree decline syndrome in Ontario, Canada.</title>
        <authorList>
            <person name="Ilyukhin E."/>
            <person name="Nguyen H.D.T."/>
            <person name="Castle A.J."/>
            <person name="Ellouze W."/>
        </authorList>
    </citation>
    <scope>NUCLEOTIDE SEQUENCE [LARGE SCALE GENOMIC DNA]</scope>
    <source>
        <strain evidence="7 8">FDS-564</strain>
    </source>
</reference>
<sequence>MAAPSTRRIFPINDWAPAHEALYPEADNDSSIDTLPFPNKHGELSSSASASASASIPRRCQTTKHRSMSLPWRPKSSLFSLDDIEQKVRDLSLDRGQTAAGLAATSSSTTSSAFGSQLAAEYGNSHPDFAGNANRKGKGGICGIFRRASVSIKGLVHRRASLATDTDPTDLDTAIEESHGPHDPRRRQLRSSHVPSYSHHHHNIENAHTQQGTLVPGPSRTGPHHQQYRPTTSHGAINATWHRLRKATSFRNSRVLYQDPSPHLREVDDQSGDDEPYSAPKPGMGREPPVIPRNGGSGARAAVHAWQQDMFPTVHTHGHVERPVLKNKRLTLESFQTDRESGIGIAVTSSDSIAGDLQDGDMVATTGALITHGCAPEISRIDFIDKLPVELAIQVLAHLDAADLARVSAVSKAWREINSSQHVWRESYLREKTGTYATSSPIVPGTGLGVPALQPNVNWKDAYRVTEELRKRWNEGNATSVYLNGHSDSIYCLQFDEQKIITGSRDKTIRIWDMHTLACKLVIGPPEVVKDNALLYGEDGNPTHSATYEPHTGAQAGTQRTTSVPTTVSFQTHHNASILCLQYDDRILVTGSSDGSCIVYDVNGGYRPVRRLLHHTAAVLDLCFDDKHIVTCSKDISICVWDRATGQLLKQLRGHGGPVNAVQMRGNTIVSCSGDFRVKLWNIDTGKQIREFRGHTKGLACSQFSEDGRYVASAGNDKVIRIWDANTGECLREMKAHESLVRSLHIDSVSGRLISGSYDTDIKVFDMETGTQLLDFPRWHASWVLSAKSDYRRIVSTGQDPKILVQDFGAGIKGIEMLESPAVGNRVAVQSTPAATEVREDGGYI</sequence>
<dbReference type="InterPro" id="IPR001810">
    <property type="entry name" value="F-box_dom"/>
</dbReference>
<feature type="repeat" description="WD" evidence="4">
    <location>
        <begin position="692"/>
        <end position="733"/>
    </location>
</feature>
<dbReference type="Gene3D" id="2.130.10.10">
    <property type="entry name" value="YVTN repeat-like/Quinoprotein amine dehydrogenase"/>
    <property type="match status" value="2"/>
</dbReference>
<feature type="repeat" description="WD" evidence="4">
    <location>
        <begin position="734"/>
        <end position="775"/>
    </location>
</feature>
<evidence type="ECO:0000313" key="8">
    <source>
        <dbReference type="Proteomes" id="UP001320245"/>
    </source>
</evidence>
<dbReference type="InterPro" id="IPR036047">
    <property type="entry name" value="F-box-like_dom_sf"/>
</dbReference>
<dbReference type="PROSITE" id="PS50181">
    <property type="entry name" value="FBOX"/>
    <property type="match status" value="1"/>
</dbReference>
<dbReference type="PANTHER" id="PTHR14604:SF4">
    <property type="entry name" value="F-BOX DOMAIN-CONTAINING PROTEIN"/>
    <property type="match status" value="1"/>
</dbReference>
<dbReference type="PROSITE" id="PS00678">
    <property type="entry name" value="WD_REPEATS_1"/>
    <property type="match status" value="3"/>
</dbReference>
<comment type="similarity">
    <text evidence="1">Belongs to the WD repeat MET30/SCONB/SCON-2 family.</text>
</comment>
<feature type="region of interest" description="Disordered" evidence="5">
    <location>
        <begin position="252"/>
        <end position="297"/>
    </location>
</feature>
<dbReference type="SUPFAM" id="SSF81383">
    <property type="entry name" value="F-box domain"/>
    <property type="match status" value="1"/>
</dbReference>
<dbReference type="SUPFAM" id="SSF50978">
    <property type="entry name" value="WD40 repeat-like"/>
    <property type="match status" value="1"/>
</dbReference>
<evidence type="ECO:0000256" key="2">
    <source>
        <dbReference type="ARBA" id="ARBA00022574"/>
    </source>
</evidence>
<dbReference type="InterPro" id="IPR019775">
    <property type="entry name" value="WD40_repeat_CS"/>
</dbReference>
<dbReference type="InterPro" id="IPR036322">
    <property type="entry name" value="WD40_repeat_dom_sf"/>
</dbReference>
<dbReference type="InterPro" id="IPR020472">
    <property type="entry name" value="WD40_PAC1"/>
</dbReference>
<dbReference type="PANTHER" id="PTHR14604">
    <property type="entry name" value="WD40 REPEAT PF20"/>
    <property type="match status" value="1"/>
</dbReference>
<keyword evidence="2 4" id="KW-0853">WD repeat</keyword>
<feature type="repeat" description="WD" evidence="4">
    <location>
        <begin position="612"/>
        <end position="651"/>
    </location>
</feature>
<evidence type="ECO:0000256" key="5">
    <source>
        <dbReference type="SAM" id="MobiDB-lite"/>
    </source>
</evidence>
<dbReference type="PROSITE" id="PS50294">
    <property type="entry name" value="WD_REPEATS_REGION"/>
    <property type="match status" value="3"/>
</dbReference>
<proteinExistence type="inferred from homology"/>
<comment type="caution">
    <text evidence="7">The sequence shown here is derived from an EMBL/GenBank/DDBJ whole genome shotgun (WGS) entry which is preliminary data.</text>
</comment>
<dbReference type="Proteomes" id="UP001320245">
    <property type="component" value="Unassembled WGS sequence"/>
</dbReference>
<protein>
    <recommendedName>
        <fullName evidence="6">F-box domain-containing protein</fullName>
    </recommendedName>
</protein>
<feature type="region of interest" description="Disordered" evidence="5">
    <location>
        <begin position="30"/>
        <end position="71"/>
    </location>
</feature>
<dbReference type="Pfam" id="PF00400">
    <property type="entry name" value="WD40"/>
    <property type="match status" value="6"/>
</dbReference>
<evidence type="ECO:0000256" key="4">
    <source>
        <dbReference type="PROSITE-ProRule" id="PRU00221"/>
    </source>
</evidence>
<feature type="repeat" description="WD" evidence="4">
    <location>
        <begin position="483"/>
        <end position="516"/>
    </location>
</feature>
<feature type="compositionally biased region" description="Low complexity" evidence="5">
    <location>
        <begin position="45"/>
        <end position="55"/>
    </location>
</feature>
<feature type="repeat" description="WD" evidence="4">
    <location>
        <begin position="652"/>
        <end position="691"/>
    </location>
</feature>
<keyword evidence="8" id="KW-1185">Reference proteome</keyword>
<dbReference type="InterPro" id="IPR050995">
    <property type="entry name" value="WD-F-box_domain-protein"/>
</dbReference>
<feature type="domain" description="F-box" evidence="6">
    <location>
        <begin position="381"/>
        <end position="427"/>
    </location>
</feature>
<dbReference type="PROSITE" id="PS50082">
    <property type="entry name" value="WD_REPEATS_2"/>
    <property type="match status" value="5"/>
</dbReference>
<gene>
    <name evidence="7" type="ORF">SLS53_006723</name>
</gene>
<evidence type="ECO:0000259" key="6">
    <source>
        <dbReference type="PROSITE" id="PS50181"/>
    </source>
</evidence>